<gene>
    <name evidence="3" type="ORF">HNR19_001379</name>
</gene>
<feature type="compositionally biased region" description="Low complexity" evidence="1">
    <location>
        <begin position="404"/>
        <end position="415"/>
    </location>
</feature>
<proteinExistence type="predicted"/>
<feature type="region of interest" description="Disordered" evidence="1">
    <location>
        <begin position="360"/>
        <end position="415"/>
    </location>
</feature>
<dbReference type="EMBL" id="JACCFP010000001">
    <property type="protein sequence ID" value="NYJ00681.1"/>
    <property type="molecule type" value="Genomic_DNA"/>
</dbReference>
<dbReference type="SMART" id="SM00332">
    <property type="entry name" value="PP2Cc"/>
    <property type="match status" value="1"/>
</dbReference>
<reference evidence="3 4" key="1">
    <citation type="submission" date="2020-07" db="EMBL/GenBank/DDBJ databases">
        <title>Sequencing the genomes of 1000 actinobacteria strains.</title>
        <authorList>
            <person name="Klenk H.-P."/>
        </authorList>
    </citation>
    <scope>NUCLEOTIDE SEQUENCE [LARGE SCALE GENOMIC DNA]</scope>
    <source>
        <strain evidence="3 4">DSM 103833</strain>
    </source>
</reference>
<feature type="compositionally biased region" description="Pro residues" evidence="1">
    <location>
        <begin position="362"/>
        <end position="403"/>
    </location>
</feature>
<feature type="region of interest" description="Disordered" evidence="1">
    <location>
        <begin position="28"/>
        <end position="72"/>
    </location>
</feature>
<name>A0A853C0F5_9ACTN</name>
<keyword evidence="4" id="KW-1185">Reference proteome</keyword>
<dbReference type="GO" id="GO:0005840">
    <property type="term" value="C:ribosome"/>
    <property type="evidence" value="ECO:0007669"/>
    <property type="project" value="UniProtKB-KW"/>
</dbReference>
<sequence>MTCPSCGTALAEGARFCENCGAQVGADAPAPLTPPEQVEDHPLGDAPISAPTRRPHDALPDPLPDPGRRPCPNCGGEVGPDLYCMSCGTKAPSERDHFRESPASWVGGVCDKGVGKSRNEDAMALLAGPEPGSRAVLVVMDGVSNSIDSDVASLAGARAAREVLRMPLPSGMGTPDSRSAAITKVFNDAAAAANTAIIAVTDPDSPNPASATFSAAVLEGNRLHYANIGDSRSYWLPDDAPGVQLSVDDSIAQAQIAAGMPRKEAESGPQAHAITKWLGRDAEDIVPMTGAIDVSGDGWVLVCSDGLWNYASEPGALKDEIAKAGTSDPTALAAKLVDFANSCGGVDNITAALARVGAMPEPVEPPPPPAAADVPPPPPAAADVPPPPPPPVGQNAPDTPPTAGPAAGEGAPTDG</sequence>
<evidence type="ECO:0000259" key="2">
    <source>
        <dbReference type="PROSITE" id="PS51746"/>
    </source>
</evidence>
<dbReference type="InterPro" id="IPR001932">
    <property type="entry name" value="PPM-type_phosphatase-like_dom"/>
</dbReference>
<dbReference type="SUPFAM" id="SSF81606">
    <property type="entry name" value="PP2C-like"/>
    <property type="match status" value="1"/>
</dbReference>
<dbReference type="Gene3D" id="3.60.40.10">
    <property type="entry name" value="PPM-type phosphatase domain"/>
    <property type="match status" value="1"/>
</dbReference>
<dbReference type="Pfam" id="PF13672">
    <property type="entry name" value="PP2C_2"/>
    <property type="match status" value="1"/>
</dbReference>
<keyword evidence="3" id="KW-0689">Ribosomal protein</keyword>
<dbReference type="AlphaFoldDB" id="A0A853C0F5"/>
<comment type="caution">
    <text evidence="3">The sequence shown here is derived from an EMBL/GenBank/DDBJ whole genome shotgun (WGS) entry which is preliminary data.</text>
</comment>
<evidence type="ECO:0000313" key="3">
    <source>
        <dbReference type="EMBL" id="NYJ00681.1"/>
    </source>
</evidence>
<dbReference type="SMART" id="SM00331">
    <property type="entry name" value="PP2C_SIG"/>
    <property type="match status" value="1"/>
</dbReference>
<dbReference type="Pfam" id="PF13240">
    <property type="entry name" value="Zn_Ribbon_1"/>
    <property type="match status" value="1"/>
</dbReference>
<organism evidence="3 4">
    <name type="scientific">Nocardioides thalensis</name>
    <dbReference type="NCBI Taxonomy" id="1914755"/>
    <lineage>
        <taxon>Bacteria</taxon>
        <taxon>Bacillati</taxon>
        <taxon>Actinomycetota</taxon>
        <taxon>Actinomycetes</taxon>
        <taxon>Propionibacteriales</taxon>
        <taxon>Nocardioidaceae</taxon>
        <taxon>Nocardioides</taxon>
    </lineage>
</organism>
<evidence type="ECO:0000256" key="1">
    <source>
        <dbReference type="SAM" id="MobiDB-lite"/>
    </source>
</evidence>
<dbReference type="CDD" id="cd00143">
    <property type="entry name" value="PP2Cc"/>
    <property type="match status" value="1"/>
</dbReference>
<keyword evidence="3" id="KW-0687">Ribonucleoprotein</keyword>
<dbReference type="InterPro" id="IPR026870">
    <property type="entry name" value="Zinc_ribbon_dom"/>
</dbReference>
<dbReference type="RefSeq" id="WP_179667235.1">
    <property type="nucleotide sequence ID" value="NZ_JACCFP010000001.1"/>
</dbReference>
<evidence type="ECO:0000313" key="4">
    <source>
        <dbReference type="Proteomes" id="UP000530424"/>
    </source>
</evidence>
<feature type="domain" description="PPM-type phosphatase" evidence="2">
    <location>
        <begin position="105"/>
        <end position="356"/>
    </location>
</feature>
<dbReference type="InterPro" id="IPR036457">
    <property type="entry name" value="PPM-type-like_dom_sf"/>
</dbReference>
<dbReference type="Proteomes" id="UP000530424">
    <property type="component" value="Unassembled WGS sequence"/>
</dbReference>
<dbReference type="PROSITE" id="PS51746">
    <property type="entry name" value="PPM_2"/>
    <property type="match status" value="1"/>
</dbReference>
<protein>
    <submittedName>
        <fullName evidence="3">Serine/threonine protein phosphatase PrpC/ribosomal protein L32</fullName>
    </submittedName>
</protein>
<accession>A0A853C0F5</accession>